<feature type="transmembrane region" description="Helical" evidence="6">
    <location>
        <begin position="79"/>
        <end position="100"/>
    </location>
</feature>
<accession>A0A834HZ03</accession>
<evidence type="ECO:0000256" key="4">
    <source>
        <dbReference type="ARBA" id="ARBA00022989"/>
    </source>
</evidence>
<dbReference type="GO" id="GO:0016020">
    <property type="term" value="C:membrane"/>
    <property type="evidence" value="ECO:0007669"/>
    <property type="project" value="UniProtKB-SubCell"/>
</dbReference>
<keyword evidence="3 6" id="KW-0812">Transmembrane</keyword>
<evidence type="ECO:0000256" key="5">
    <source>
        <dbReference type="ARBA" id="ARBA00023136"/>
    </source>
</evidence>
<dbReference type="AlphaFoldDB" id="A0A834HZ03"/>
<sequence length="131" mass="14734">MFLKIGSLILVSALWGVTNPVIKKNSIGITNIKSESHIKQLYLDIIYLFTNSWYIIPMLINQLGSVLFFVTLQYVDLTLAIPISNSLTLFFTACADFVLYEQIPSRKVIIGMLFILIGVTLCCLNKSVQVK</sequence>
<evidence type="ECO:0000256" key="2">
    <source>
        <dbReference type="ARBA" id="ARBA00005977"/>
    </source>
</evidence>
<dbReference type="Proteomes" id="UP000625711">
    <property type="component" value="Unassembled WGS sequence"/>
</dbReference>
<dbReference type="Pfam" id="PF10639">
    <property type="entry name" value="TMEM234"/>
    <property type="match status" value="1"/>
</dbReference>
<dbReference type="PANTHER" id="PTHR28668:SF1">
    <property type="entry name" value="TRANSMEMBRANE PROTEIN 234"/>
    <property type="match status" value="1"/>
</dbReference>
<keyword evidence="4 6" id="KW-1133">Transmembrane helix</keyword>
<dbReference type="SUPFAM" id="SSF103481">
    <property type="entry name" value="Multidrug resistance efflux transporter EmrE"/>
    <property type="match status" value="1"/>
</dbReference>
<name>A0A834HZ03_RHYFE</name>
<evidence type="ECO:0000313" key="8">
    <source>
        <dbReference type="Proteomes" id="UP000625711"/>
    </source>
</evidence>
<gene>
    <name evidence="7" type="ORF">GWI33_017236</name>
</gene>
<evidence type="ECO:0008006" key="9">
    <source>
        <dbReference type="Google" id="ProtNLM"/>
    </source>
</evidence>
<evidence type="ECO:0000256" key="3">
    <source>
        <dbReference type="ARBA" id="ARBA00022692"/>
    </source>
</evidence>
<keyword evidence="5 6" id="KW-0472">Membrane</keyword>
<reference evidence="7" key="1">
    <citation type="submission" date="2020-08" db="EMBL/GenBank/DDBJ databases">
        <title>Genome sequencing and assembly of the red palm weevil Rhynchophorus ferrugineus.</title>
        <authorList>
            <person name="Dias G.B."/>
            <person name="Bergman C.M."/>
            <person name="Manee M."/>
        </authorList>
    </citation>
    <scope>NUCLEOTIDE SEQUENCE</scope>
    <source>
        <strain evidence="7">AA-2017</strain>
        <tissue evidence="7">Whole larva</tissue>
    </source>
</reference>
<comment type="caution">
    <text evidence="7">The sequence shown here is derived from an EMBL/GenBank/DDBJ whole genome shotgun (WGS) entry which is preliminary data.</text>
</comment>
<comment type="subcellular location">
    <subcellularLocation>
        <location evidence="1">Membrane</location>
        <topology evidence="1">Multi-pass membrane protein</topology>
    </subcellularLocation>
</comment>
<dbReference type="InterPro" id="IPR037185">
    <property type="entry name" value="EmrE-like"/>
</dbReference>
<dbReference type="EMBL" id="JAACXV010014191">
    <property type="protein sequence ID" value="KAF7269718.1"/>
    <property type="molecule type" value="Genomic_DNA"/>
</dbReference>
<dbReference type="InterPro" id="IPR018908">
    <property type="entry name" value="TMEM234"/>
</dbReference>
<evidence type="ECO:0000313" key="7">
    <source>
        <dbReference type="EMBL" id="KAF7269718.1"/>
    </source>
</evidence>
<dbReference type="PANTHER" id="PTHR28668">
    <property type="entry name" value="TRANSMEMBRANE PROTEIN 234"/>
    <property type="match status" value="1"/>
</dbReference>
<evidence type="ECO:0000256" key="1">
    <source>
        <dbReference type="ARBA" id="ARBA00004141"/>
    </source>
</evidence>
<dbReference type="OrthoDB" id="43458at2759"/>
<comment type="similarity">
    <text evidence="2">Belongs to the TMEM234 family.</text>
</comment>
<evidence type="ECO:0000256" key="6">
    <source>
        <dbReference type="SAM" id="Phobius"/>
    </source>
</evidence>
<keyword evidence="8" id="KW-1185">Reference proteome</keyword>
<dbReference type="Gene3D" id="1.10.3730.20">
    <property type="match status" value="1"/>
</dbReference>
<proteinExistence type="inferred from homology"/>
<organism evidence="7 8">
    <name type="scientific">Rhynchophorus ferrugineus</name>
    <name type="common">Red palm weevil</name>
    <name type="synonym">Curculio ferrugineus</name>
    <dbReference type="NCBI Taxonomy" id="354439"/>
    <lineage>
        <taxon>Eukaryota</taxon>
        <taxon>Metazoa</taxon>
        <taxon>Ecdysozoa</taxon>
        <taxon>Arthropoda</taxon>
        <taxon>Hexapoda</taxon>
        <taxon>Insecta</taxon>
        <taxon>Pterygota</taxon>
        <taxon>Neoptera</taxon>
        <taxon>Endopterygota</taxon>
        <taxon>Coleoptera</taxon>
        <taxon>Polyphaga</taxon>
        <taxon>Cucujiformia</taxon>
        <taxon>Curculionidae</taxon>
        <taxon>Dryophthorinae</taxon>
        <taxon>Rhynchophorus</taxon>
    </lineage>
</organism>
<feature type="transmembrane region" description="Helical" evidence="6">
    <location>
        <begin position="52"/>
        <end position="72"/>
    </location>
</feature>
<protein>
    <recommendedName>
        <fullName evidence="9">Transmembrane protein 234-like protein</fullName>
    </recommendedName>
</protein>
<feature type="transmembrane region" description="Helical" evidence="6">
    <location>
        <begin position="106"/>
        <end position="124"/>
    </location>
</feature>